<dbReference type="GO" id="GO:0016709">
    <property type="term" value="F:oxidoreductase activity, acting on paired donors, with incorporation or reduction of molecular oxygen, NAD(P)H as one donor, and incorporation of one atom of oxygen"/>
    <property type="evidence" value="ECO:0007669"/>
    <property type="project" value="UniProtKB-ARBA"/>
</dbReference>
<dbReference type="PANTHER" id="PTHR43004">
    <property type="entry name" value="TRK SYSTEM POTASSIUM UPTAKE PROTEIN"/>
    <property type="match status" value="1"/>
</dbReference>
<keyword evidence="5" id="KW-0560">Oxidoreductase</keyword>
<dbReference type="Pfam" id="PF01494">
    <property type="entry name" value="FAD_binding_3"/>
    <property type="match status" value="1"/>
</dbReference>
<dbReference type="Gene3D" id="3.50.50.60">
    <property type="entry name" value="FAD/NAD(P)-binding domain"/>
    <property type="match status" value="1"/>
</dbReference>
<dbReference type="Proteomes" id="UP001232148">
    <property type="component" value="Unassembled WGS sequence"/>
</dbReference>
<dbReference type="GO" id="GO:0071949">
    <property type="term" value="F:FAD binding"/>
    <property type="evidence" value="ECO:0007669"/>
    <property type="project" value="InterPro"/>
</dbReference>
<evidence type="ECO:0000256" key="3">
    <source>
        <dbReference type="ARBA" id="ARBA00022630"/>
    </source>
</evidence>
<evidence type="ECO:0000256" key="6">
    <source>
        <dbReference type="SAM" id="MobiDB-lite"/>
    </source>
</evidence>
<dbReference type="InterPro" id="IPR002938">
    <property type="entry name" value="FAD-bd"/>
</dbReference>
<evidence type="ECO:0000313" key="8">
    <source>
        <dbReference type="EMBL" id="KAK2026440.1"/>
    </source>
</evidence>
<organism evidence="8 9">
    <name type="scientific">Colletotrichum zoysiae</name>
    <dbReference type="NCBI Taxonomy" id="1216348"/>
    <lineage>
        <taxon>Eukaryota</taxon>
        <taxon>Fungi</taxon>
        <taxon>Dikarya</taxon>
        <taxon>Ascomycota</taxon>
        <taxon>Pezizomycotina</taxon>
        <taxon>Sordariomycetes</taxon>
        <taxon>Hypocreomycetidae</taxon>
        <taxon>Glomerellales</taxon>
        <taxon>Glomerellaceae</taxon>
        <taxon>Colletotrichum</taxon>
        <taxon>Colletotrichum graminicola species complex</taxon>
    </lineage>
</organism>
<dbReference type="Gene3D" id="3.40.30.120">
    <property type="match status" value="1"/>
</dbReference>
<comment type="caution">
    <text evidence="8">The sequence shown here is derived from an EMBL/GenBank/DDBJ whole genome shotgun (WGS) entry which is preliminary data.</text>
</comment>
<dbReference type="InterPro" id="IPR036188">
    <property type="entry name" value="FAD/NAD-bd_sf"/>
</dbReference>
<evidence type="ECO:0000313" key="9">
    <source>
        <dbReference type="Proteomes" id="UP001232148"/>
    </source>
</evidence>
<gene>
    <name evidence="8" type="ORF">LX32DRAFT_594691</name>
</gene>
<feature type="region of interest" description="Disordered" evidence="6">
    <location>
        <begin position="1"/>
        <end position="44"/>
    </location>
</feature>
<dbReference type="SUPFAM" id="SSF52833">
    <property type="entry name" value="Thioredoxin-like"/>
    <property type="match status" value="1"/>
</dbReference>
<evidence type="ECO:0000256" key="2">
    <source>
        <dbReference type="ARBA" id="ARBA00007801"/>
    </source>
</evidence>
<dbReference type="EMBL" id="MU842914">
    <property type="protein sequence ID" value="KAK2026440.1"/>
    <property type="molecule type" value="Genomic_DNA"/>
</dbReference>
<dbReference type="Gene3D" id="3.30.70.2450">
    <property type="match status" value="1"/>
</dbReference>
<dbReference type="PANTHER" id="PTHR43004:SF19">
    <property type="entry name" value="BINDING MONOOXYGENASE, PUTATIVE (JCVI)-RELATED"/>
    <property type="match status" value="1"/>
</dbReference>
<evidence type="ECO:0000256" key="5">
    <source>
        <dbReference type="ARBA" id="ARBA00023002"/>
    </source>
</evidence>
<feature type="domain" description="FAD-binding" evidence="7">
    <location>
        <begin position="49"/>
        <end position="393"/>
    </location>
</feature>
<proteinExistence type="inferred from homology"/>
<comment type="similarity">
    <text evidence="2">Belongs to the PheA/TfdB FAD monooxygenase family.</text>
</comment>
<dbReference type="AlphaFoldDB" id="A0AAD9HCR3"/>
<accession>A0AAD9HCR3</accession>
<keyword evidence="3" id="KW-0285">Flavoprotein</keyword>
<keyword evidence="9" id="KW-1185">Reference proteome</keyword>
<dbReference type="InterPro" id="IPR036249">
    <property type="entry name" value="Thioredoxin-like_sf"/>
</dbReference>
<reference evidence="8" key="1">
    <citation type="submission" date="2021-06" db="EMBL/GenBank/DDBJ databases">
        <title>Comparative genomics, transcriptomics and evolutionary studies reveal genomic signatures of adaptation to plant cell wall in hemibiotrophic fungi.</title>
        <authorList>
            <consortium name="DOE Joint Genome Institute"/>
            <person name="Baroncelli R."/>
            <person name="Diaz J.F."/>
            <person name="Benocci T."/>
            <person name="Peng M."/>
            <person name="Battaglia E."/>
            <person name="Haridas S."/>
            <person name="Andreopoulos W."/>
            <person name="Labutti K."/>
            <person name="Pangilinan J."/>
            <person name="Floch G.L."/>
            <person name="Makela M.R."/>
            <person name="Henrissat B."/>
            <person name="Grigoriev I.V."/>
            <person name="Crouch J.A."/>
            <person name="De Vries R.P."/>
            <person name="Sukno S.A."/>
            <person name="Thon M.R."/>
        </authorList>
    </citation>
    <scope>NUCLEOTIDE SEQUENCE</scope>
    <source>
        <strain evidence="8">MAFF235873</strain>
    </source>
</reference>
<dbReference type="SUPFAM" id="SSF51905">
    <property type="entry name" value="FAD/NAD(P)-binding domain"/>
    <property type="match status" value="1"/>
</dbReference>
<evidence type="ECO:0000256" key="1">
    <source>
        <dbReference type="ARBA" id="ARBA00001974"/>
    </source>
</evidence>
<keyword evidence="4" id="KW-0274">FAD</keyword>
<name>A0AAD9HCR3_9PEZI</name>
<dbReference type="InterPro" id="IPR050641">
    <property type="entry name" value="RIFMO-like"/>
</dbReference>
<feature type="compositionally biased region" description="Low complexity" evidence="6">
    <location>
        <begin position="11"/>
        <end position="37"/>
    </location>
</feature>
<evidence type="ECO:0000259" key="7">
    <source>
        <dbReference type="Pfam" id="PF01494"/>
    </source>
</evidence>
<sequence>MHSPQSHTEKASLTSPTSSTSTSTVSPASTPSTASPKPAKRRLPKMTNTDVLIVGAGPTGLTLALELCVQGIPFRLIDKLAEPSDKSRALAVQPRSQELLNRHPHIAESMLKDGTKGPGVNIYCNRRHLVTGTFDDLGIDDTRFPLPLWISQADTEAAMLRQLEAYGARVERGVSAGDIKQDGVRASATLVRGGGGESGEEEKKEIVRAKYIVGCDGAHSVVRHSADVSFEGSQYPTQYILCDARLRGEYDAERISLYLGRRVMVTFPLKDGVLRMVGERSSASKREGDPDVGEFEAFMREIMGPGLEIEEALWLTSFKWNCRGVDKYRDGRLLLAGDAAHIHSPAGGQGMNTGIQDAVNLGWKLAAVLRGEKDESFLDTYHAERYPVGRHLLAGTDRIFTMVASQNVLFTAVRNALMPWIVPRIWSSRARRLAAVTFISQMAIKYRRSPIVGTALGFDGPLRGGWRAPDGEVADERGDKAGWLLGLASARDHTVFLFAGTDTDQEGLERAEEKLVTDGRFKEYGVVKVYAGEAVGRGGYRDPDGGLHRRYGFGDGGAGMVVLRPDGYIAFIGPADCMDEFLMM</sequence>
<evidence type="ECO:0000256" key="4">
    <source>
        <dbReference type="ARBA" id="ARBA00022827"/>
    </source>
</evidence>
<dbReference type="PRINTS" id="PR00420">
    <property type="entry name" value="RNGMNOXGNASE"/>
</dbReference>
<protein>
    <submittedName>
        <fullName evidence="8">FAD binding domain-containing protein</fullName>
    </submittedName>
</protein>
<comment type="cofactor">
    <cofactor evidence="1">
        <name>FAD</name>
        <dbReference type="ChEBI" id="CHEBI:57692"/>
    </cofactor>
</comment>